<keyword evidence="1" id="KW-0175">Coiled coil</keyword>
<proteinExistence type="predicted"/>
<organism evidence="3 4">
    <name type="scientific">Arthrobacter livingstonensis</name>
    <dbReference type="NCBI Taxonomy" id="670078"/>
    <lineage>
        <taxon>Bacteria</taxon>
        <taxon>Bacillati</taxon>
        <taxon>Actinomycetota</taxon>
        <taxon>Actinomycetes</taxon>
        <taxon>Micrococcales</taxon>
        <taxon>Micrococcaceae</taxon>
        <taxon>Arthrobacter</taxon>
    </lineage>
</organism>
<evidence type="ECO:0000256" key="1">
    <source>
        <dbReference type="SAM" id="Coils"/>
    </source>
</evidence>
<feature type="coiled-coil region" evidence="1">
    <location>
        <begin position="84"/>
        <end position="111"/>
    </location>
</feature>
<sequence>MSVAIHGQTREEIRQVVHEYYLQPHGMKAAWLAAQSVPDWKFRGWRKMVFEGDLDRNLIPRDHGEMSRTSGERSAFEKARAKEIAKHQLEVEQLKNRIRELEGSNAALGKAIGLLHDMNVPEPDTKQTNDPKSS</sequence>
<name>A0A2V5L1Z1_9MICC</name>
<dbReference type="RefSeq" id="WP_110503093.1">
    <property type="nucleotide sequence ID" value="NZ_QJVD01000049.1"/>
</dbReference>
<reference evidence="3 4" key="1">
    <citation type="submission" date="2018-05" db="EMBL/GenBank/DDBJ databases">
        <title>Genetic diversity of glacier-inhabiting Cryobacterium bacteria in China and description of Cryobacterium mengkeensis sp. nov. and Arthrobacter glacialis sp. nov.</title>
        <authorList>
            <person name="Liu Q."/>
            <person name="Xin Y.-H."/>
        </authorList>
    </citation>
    <scope>NUCLEOTIDE SEQUENCE [LARGE SCALE GENOMIC DNA]</scope>
    <source>
        <strain evidence="3 4">LI2</strain>
    </source>
</reference>
<gene>
    <name evidence="3" type="ORF">CVV68_21825</name>
</gene>
<feature type="region of interest" description="Disordered" evidence="2">
    <location>
        <begin position="114"/>
        <end position="134"/>
    </location>
</feature>
<dbReference type="Proteomes" id="UP000247832">
    <property type="component" value="Unassembled WGS sequence"/>
</dbReference>
<comment type="caution">
    <text evidence="3">The sequence shown here is derived from an EMBL/GenBank/DDBJ whole genome shotgun (WGS) entry which is preliminary data.</text>
</comment>
<keyword evidence="4" id="KW-1185">Reference proteome</keyword>
<protein>
    <submittedName>
        <fullName evidence="3">Uncharacterized protein</fullName>
    </submittedName>
</protein>
<evidence type="ECO:0000256" key="2">
    <source>
        <dbReference type="SAM" id="MobiDB-lite"/>
    </source>
</evidence>
<evidence type="ECO:0000313" key="4">
    <source>
        <dbReference type="Proteomes" id="UP000247832"/>
    </source>
</evidence>
<dbReference type="AlphaFoldDB" id="A0A2V5L1Z1"/>
<accession>A0A2V5L1Z1</accession>
<evidence type="ECO:0000313" key="3">
    <source>
        <dbReference type="EMBL" id="PYI64492.1"/>
    </source>
</evidence>
<dbReference type="EMBL" id="QJVD01000049">
    <property type="protein sequence ID" value="PYI64492.1"/>
    <property type="molecule type" value="Genomic_DNA"/>
</dbReference>
<feature type="compositionally biased region" description="Basic and acidic residues" evidence="2">
    <location>
        <begin position="123"/>
        <end position="134"/>
    </location>
</feature>
<dbReference type="OrthoDB" id="3837902at2"/>